<evidence type="ECO:0000313" key="2">
    <source>
        <dbReference type="EMBL" id="RKO88935.1"/>
    </source>
</evidence>
<dbReference type="EMBL" id="KZ996390">
    <property type="protein sequence ID" value="RKO88935.1"/>
    <property type="molecule type" value="Genomic_DNA"/>
</dbReference>
<dbReference type="AlphaFoldDB" id="A0A4P9WBG1"/>
<dbReference type="Proteomes" id="UP000269721">
    <property type="component" value="Unassembled WGS sequence"/>
</dbReference>
<feature type="region of interest" description="Disordered" evidence="1">
    <location>
        <begin position="1"/>
        <end position="74"/>
    </location>
</feature>
<feature type="non-terminal residue" evidence="2">
    <location>
        <position position="1"/>
    </location>
</feature>
<feature type="compositionally biased region" description="Acidic residues" evidence="1">
    <location>
        <begin position="32"/>
        <end position="63"/>
    </location>
</feature>
<accession>A0A4P9WBG1</accession>
<proteinExistence type="predicted"/>
<keyword evidence="3" id="KW-1185">Reference proteome</keyword>
<reference evidence="3" key="1">
    <citation type="journal article" date="2018" name="Nat. Microbiol.">
        <title>Leveraging single-cell genomics to expand the fungal tree of life.</title>
        <authorList>
            <person name="Ahrendt S.R."/>
            <person name="Quandt C.A."/>
            <person name="Ciobanu D."/>
            <person name="Clum A."/>
            <person name="Salamov A."/>
            <person name="Andreopoulos B."/>
            <person name="Cheng J.F."/>
            <person name="Woyke T."/>
            <person name="Pelin A."/>
            <person name="Henrissat B."/>
            <person name="Reynolds N.K."/>
            <person name="Benny G.L."/>
            <person name="Smith M.E."/>
            <person name="James T.Y."/>
            <person name="Grigoriev I.V."/>
        </authorList>
    </citation>
    <scope>NUCLEOTIDE SEQUENCE [LARGE SCALE GENOMIC DNA]</scope>
</reference>
<gene>
    <name evidence="2" type="ORF">BDK51DRAFT_52153</name>
</gene>
<protein>
    <submittedName>
        <fullName evidence="2">Uncharacterized protein</fullName>
    </submittedName>
</protein>
<name>A0A4P9WBG1_9FUNG</name>
<sequence length="211" mass="23677">PDADPPTNGRAAGGYGSRRPDRAFIVIAGDDGGADEDQDEDQDEIEDDEDQVPVHDEDEDEDGKGETDHDDSLVNEIDNDQCNRADDAHDRCCLVNTLADHAEPCDHNGRIRTNHPHDRAGPADSLAGQYRSHDHGHNLHNRPDAPTSVHGIRSRPLIIEKGTWRKAWRQGRRQVAVARRLCVSKRFCDNYVQQRSGVAWRGELDQRLARE</sequence>
<evidence type="ECO:0000256" key="1">
    <source>
        <dbReference type="SAM" id="MobiDB-lite"/>
    </source>
</evidence>
<evidence type="ECO:0000313" key="3">
    <source>
        <dbReference type="Proteomes" id="UP000269721"/>
    </source>
</evidence>
<organism evidence="2 3">
    <name type="scientific">Blyttiomyces helicus</name>
    <dbReference type="NCBI Taxonomy" id="388810"/>
    <lineage>
        <taxon>Eukaryota</taxon>
        <taxon>Fungi</taxon>
        <taxon>Fungi incertae sedis</taxon>
        <taxon>Chytridiomycota</taxon>
        <taxon>Chytridiomycota incertae sedis</taxon>
        <taxon>Chytridiomycetes</taxon>
        <taxon>Chytridiomycetes incertae sedis</taxon>
        <taxon>Blyttiomyces</taxon>
    </lineage>
</organism>